<feature type="compositionally biased region" description="Polar residues" evidence="1">
    <location>
        <begin position="901"/>
        <end position="911"/>
    </location>
</feature>
<dbReference type="Pfam" id="PF00855">
    <property type="entry name" value="PWWP"/>
    <property type="match status" value="1"/>
</dbReference>
<evidence type="ECO:0000256" key="1">
    <source>
        <dbReference type="SAM" id="MobiDB-lite"/>
    </source>
</evidence>
<organism evidence="3 4">
    <name type="scientific">Prunus persica</name>
    <name type="common">Peach</name>
    <name type="synonym">Amygdalus persica</name>
    <dbReference type="NCBI Taxonomy" id="3760"/>
    <lineage>
        <taxon>Eukaryota</taxon>
        <taxon>Viridiplantae</taxon>
        <taxon>Streptophyta</taxon>
        <taxon>Embryophyta</taxon>
        <taxon>Tracheophyta</taxon>
        <taxon>Spermatophyta</taxon>
        <taxon>Magnoliopsida</taxon>
        <taxon>eudicotyledons</taxon>
        <taxon>Gunneridae</taxon>
        <taxon>Pentapetalae</taxon>
        <taxon>rosids</taxon>
        <taxon>fabids</taxon>
        <taxon>Rosales</taxon>
        <taxon>Rosaceae</taxon>
        <taxon>Amygdaloideae</taxon>
        <taxon>Amygdaleae</taxon>
        <taxon>Prunus</taxon>
    </lineage>
</organism>
<dbReference type="SMART" id="SM00293">
    <property type="entry name" value="PWWP"/>
    <property type="match status" value="1"/>
</dbReference>
<feature type="region of interest" description="Disordered" evidence="1">
    <location>
        <begin position="882"/>
        <end position="920"/>
    </location>
</feature>
<reference evidence="3 4" key="1">
    <citation type="journal article" date="2013" name="Nat. Genet.">
        <title>The high-quality draft genome of peach (Prunus persica) identifies unique patterns of genetic diversity, domestication and genome evolution.</title>
        <authorList>
            <consortium name="International Peach Genome Initiative"/>
            <person name="Verde I."/>
            <person name="Abbott A.G."/>
            <person name="Scalabrin S."/>
            <person name="Jung S."/>
            <person name="Shu S."/>
            <person name="Marroni F."/>
            <person name="Zhebentyayeva T."/>
            <person name="Dettori M.T."/>
            <person name="Grimwood J."/>
            <person name="Cattonaro F."/>
            <person name="Zuccolo A."/>
            <person name="Rossini L."/>
            <person name="Jenkins J."/>
            <person name="Vendramin E."/>
            <person name="Meisel L.A."/>
            <person name="Decroocq V."/>
            <person name="Sosinski B."/>
            <person name="Prochnik S."/>
            <person name="Mitros T."/>
            <person name="Policriti A."/>
            <person name="Cipriani G."/>
            <person name="Dondini L."/>
            <person name="Ficklin S."/>
            <person name="Goodstein D.M."/>
            <person name="Xuan P."/>
            <person name="Del Fabbro C."/>
            <person name="Aramini V."/>
            <person name="Copetti D."/>
            <person name="Gonzalez S."/>
            <person name="Horner D.S."/>
            <person name="Falchi R."/>
            <person name="Lucas S."/>
            <person name="Mica E."/>
            <person name="Maldonado J."/>
            <person name="Lazzari B."/>
            <person name="Bielenberg D."/>
            <person name="Pirona R."/>
            <person name="Miculan M."/>
            <person name="Barakat A."/>
            <person name="Testolin R."/>
            <person name="Stella A."/>
            <person name="Tartarini S."/>
            <person name="Tonutti P."/>
            <person name="Arus P."/>
            <person name="Orellana A."/>
            <person name="Wells C."/>
            <person name="Main D."/>
            <person name="Vizzotto G."/>
            <person name="Silva H."/>
            <person name="Salamini F."/>
            <person name="Schmutz J."/>
            <person name="Morgante M."/>
            <person name="Rokhsar D.S."/>
        </authorList>
    </citation>
    <scope>NUCLEOTIDE SEQUENCE [LARGE SCALE GENOMIC DNA]</scope>
    <source>
        <strain evidence="4">cv. Nemared</strain>
    </source>
</reference>
<dbReference type="PANTHER" id="PTHR10688:SF3">
    <property type="entry name" value="PWWP DOMAIN-CONTAINING PROTEIN 6"/>
    <property type="match status" value="1"/>
</dbReference>
<dbReference type="InterPro" id="IPR000313">
    <property type="entry name" value="PWWP_dom"/>
</dbReference>
<feature type="domain" description="PWWP" evidence="2">
    <location>
        <begin position="205"/>
        <end position="266"/>
    </location>
</feature>
<gene>
    <name evidence="3" type="ORF">PRUPE_3G286500</name>
</gene>
<dbReference type="Gramene" id="ONI19595">
    <property type="protein sequence ID" value="ONI19595"/>
    <property type="gene ID" value="PRUPE_3G286500"/>
</dbReference>
<name>A0A251QAB0_PRUPE</name>
<dbReference type="CDD" id="cd05162">
    <property type="entry name" value="PWWP"/>
    <property type="match status" value="1"/>
</dbReference>
<dbReference type="InterPro" id="IPR052657">
    <property type="entry name" value="PDP_family_Arabidopsis"/>
</dbReference>
<dbReference type="eggNOG" id="ENOG502QU7H">
    <property type="taxonomic scope" value="Eukaryota"/>
</dbReference>
<evidence type="ECO:0000313" key="4">
    <source>
        <dbReference type="Proteomes" id="UP000006882"/>
    </source>
</evidence>
<dbReference type="PANTHER" id="PTHR10688">
    <property type="entry name" value="PWWP DOMAIN-CONTAINING PROTEIN"/>
    <property type="match status" value="1"/>
</dbReference>
<feature type="compositionally biased region" description="Polar residues" evidence="1">
    <location>
        <begin position="422"/>
        <end position="433"/>
    </location>
</feature>
<accession>A0A251QAB0</accession>
<dbReference type="EMBL" id="CM007653">
    <property type="protein sequence ID" value="ONI19595.1"/>
    <property type="molecule type" value="Genomic_DNA"/>
</dbReference>
<dbReference type="OrthoDB" id="62853at2759"/>
<dbReference type="Gene3D" id="2.30.30.140">
    <property type="match status" value="1"/>
</dbReference>
<feature type="compositionally biased region" description="Basic and acidic residues" evidence="1">
    <location>
        <begin position="476"/>
        <end position="494"/>
    </location>
</feature>
<feature type="compositionally biased region" description="Low complexity" evidence="1">
    <location>
        <begin position="51"/>
        <end position="67"/>
    </location>
</feature>
<feature type="compositionally biased region" description="Basic and acidic residues" evidence="1">
    <location>
        <begin position="580"/>
        <end position="592"/>
    </location>
</feature>
<feature type="region of interest" description="Disordered" evidence="1">
    <location>
        <begin position="410"/>
        <end position="602"/>
    </location>
</feature>
<evidence type="ECO:0000313" key="3">
    <source>
        <dbReference type="EMBL" id="ONI19595.1"/>
    </source>
</evidence>
<evidence type="ECO:0000259" key="2">
    <source>
        <dbReference type="PROSITE" id="PS50812"/>
    </source>
</evidence>
<proteinExistence type="predicted"/>
<feature type="compositionally biased region" description="Basic and acidic residues" evidence="1">
    <location>
        <begin position="756"/>
        <end position="775"/>
    </location>
</feature>
<keyword evidence="4" id="KW-1185">Reference proteome</keyword>
<dbReference type="STRING" id="3760.A0A251QAB0"/>
<feature type="region of interest" description="Disordered" evidence="1">
    <location>
        <begin position="728"/>
        <end position="802"/>
    </location>
</feature>
<dbReference type="PROSITE" id="PS50812">
    <property type="entry name" value="PWWP"/>
    <property type="match status" value="1"/>
</dbReference>
<dbReference type="SUPFAM" id="SSF63748">
    <property type="entry name" value="Tudor/PWWP/MBT"/>
    <property type="match status" value="1"/>
</dbReference>
<feature type="compositionally biased region" description="Basic and acidic residues" evidence="1">
    <location>
        <begin position="553"/>
        <end position="572"/>
    </location>
</feature>
<feature type="region of interest" description="Disordered" evidence="1">
    <location>
        <begin position="1"/>
        <end position="92"/>
    </location>
</feature>
<protein>
    <recommendedName>
        <fullName evidence="2">PWWP domain-containing protein</fullName>
    </recommendedName>
</protein>
<dbReference type="Proteomes" id="UP000006882">
    <property type="component" value="Chromosome G3"/>
</dbReference>
<feature type="compositionally biased region" description="Gly residues" evidence="1">
    <location>
        <begin position="38"/>
        <end position="50"/>
    </location>
</feature>
<sequence>MGAAPTRSTAVEGGSASALEPPKGSDAEENTIVEAINGSGGTQPGPGGSGRESSVGDVGSSRVGEVVKTQVVEPKSSTERSFGDLNVGLSDTEEGGLVESSLLKLRGDEGSVEKLESFSSKEKKAVTDATMAMASVNGGVEENGSSLDEFEEYQDGKHEIIEGKTGVNGGRADENDSFLDEIEEDPDGKPEITEDMGDEGHEFSVGDFVWGKIKSHPWWPAQICDPSDASEYAVKLKYKDRLLVAYFGDGTFAWCHPSQLKPFEENFQEMSKQSSSKAFVNAVQQAVDEIGRLVKLKMSCGCVKKEFLSDISQPLALNAGIKEGVVVPEGKVGKFLGHLSESANLLAELKHASQVTSVSSVLELTVLKSCLSAFYFSKGGYQLPVFYEAQPIPGLEDDEKAVEVPVQGPFEDWLSSPGGAKTGQTDQTFSRSSPKILEDRQYQRRKQKSIADLMGGDDDIQAKTKDGGIMANEGAVSEKPEQKKRKGSESHDESNLSSDVVKRKLRLSKSPTSTLTKKILSVENDCSGSKEEGNKGRLSRRRKKDESFGMDSDDGKMKEETGDSPLSRDGELRSGGLQSDMKDQIDNRPLSRERKKSKYLSPPFTNLNMVKRMRDIEIESEVSNENQLGERATSNLIGSPHMLNCCTEKLKKKHTTELSPKAPAEDEEKSIDPLKANASASLVISELRSAALNPSYPIKRKSFEIFRDFMAIFRDSIYRNGSNYELYKNRQPHRKRKNLISEPGSLGKDQSQTAENLRDSESGHKKIKKSSDKPIGKHATGTPDLKTRRKKRDEKASPASLFVTFGPGSSLPTKADLIKIYSKFGELNEMETEMFYNNFCARVSFLRISDAEEAFNHSQNDSPFGASNVNFRLHNLSTASKVRELSEISNSPPAKSRGKTRSQPVGTNSQPPVDGEASQLDFIRHKLEKLTSMLDNSDGKVSAVTKSKLESEIKELLETVSTMVESSS</sequence>
<dbReference type="AlphaFoldDB" id="A0A251QAB0"/>